<evidence type="ECO:0000313" key="2">
    <source>
        <dbReference type="EMBL" id="RKP29564.1"/>
    </source>
</evidence>
<feature type="transmembrane region" description="Helical" evidence="1">
    <location>
        <begin position="198"/>
        <end position="218"/>
    </location>
</feature>
<keyword evidence="3" id="KW-1185">Reference proteome</keyword>
<proteinExistence type="predicted"/>
<evidence type="ECO:0000256" key="1">
    <source>
        <dbReference type="SAM" id="Phobius"/>
    </source>
</evidence>
<feature type="transmembrane region" description="Helical" evidence="1">
    <location>
        <begin position="167"/>
        <end position="186"/>
    </location>
</feature>
<keyword evidence="1" id="KW-1133">Transmembrane helix</keyword>
<organism evidence="2 3">
    <name type="scientific">Metschnikowia bicuspidata</name>
    <dbReference type="NCBI Taxonomy" id="27322"/>
    <lineage>
        <taxon>Eukaryota</taxon>
        <taxon>Fungi</taxon>
        <taxon>Dikarya</taxon>
        <taxon>Ascomycota</taxon>
        <taxon>Saccharomycotina</taxon>
        <taxon>Pichiomycetes</taxon>
        <taxon>Metschnikowiaceae</taxon>
        <taxon>Metschnikowia</taxon>
    </lineage>
</organism>
<accession>A0A4P9Z9V3</accession>
<keyword evidence="1" id="KW-0472">Membrane</keyword>
<keyword evidence="1" id="KW-0812">Transmembrane</keyword>
<evidence type="ECO:0000313" key="3">
    <source>
        <dbReference type="Proteomes" id="UP000268321"/>
    </source>
</evidence>
<name>A0A4P9Z9V3_9ASCO</name>
<sequence length="246" mass="27779">MDELTYVDNGSSIAKSLACLADLEVLGVPNAAAWTAFLTLHPLIRRLLLQNIRASLKDPLTVHWVSRLYRNKHWLVFPLLNHRYLLGAIKNWRSLNWRGLARAYTRHNAFVALYLLTTNFQAHVLAQLDYTKPQPFNRDVRALARSHLVASLHRGNAVTNRVYDTSVWSMLFSALTLPFLSAGGVVQQVYRVGRKTFIKNYLMVLGALSALLAMWVNLCHTSAACSGPSWLAALYLSPEWFNAFNA</sequence>
<gene>
    <name evidence="2" type="ORF">METBISCDRAFT_28151</name>
</gene>
<dbReference type="Proteomes" id="UP000268321">
    <property type="component" value="Unassembled WGS sequence"/>
</dbReference>
<dbReference type="AlphaFoldDB" id="A0A4P9Z9V3"/>
<reference evidence="3" key="1">
    <citation type="journal article" date="2018" name="Nat. Microbiol.">
        <title>Leveraging single-cell genomics to expand the fungal tree of life.</title>
        <authorList>
            <person name="Ahrendt S.R."/>
            <person name="Quandt C.A."/>
            <person name="Ciobanu D."/>
            <person name="Clum A."/>
            <person name="Salamov A."/>
            <person name="Andreopoulos B."/>
            <person name="Cheng J.F."/>
            <person name="Woyke T."/>
            <person name="Pelin A."/>
            <person name="Henrissat B."/>
            <person name="Reynolds N.K."/>
            <person name="Benny G.L."/>
            <person name="Smith M.E."/>
            <person name="James T.Y."/>
            <person name="Grigoriev I.V."/>
        </authorList>
    </citation>
    <scope>NUCLEOTIDE SEQUENCE [LARGE SCALE GENOMIC DNA]</scope>
    <source>
        <strain evidence="3">Baker2002</strain>
    </source>
</reference>
<dbReference type="EMBL" id="ML004482">
    <property type="protein sequence ID" value="RKP29564.1"/>
    <property type="molecule type" value="Genomic_DNA"/>
</dbReference>
<protein>
    <submittedName>
        <fullName evidence="2">Uncharacterized protein</fullName>
    </submittedName>
</protein>